<name>A0ABN0ZFR6_9BACI</name>
<dbReference type="NCBIfam" id="NF002845">
    <property type="entry name" value="PRK03094.1"/>
    <property type="match status" value="1"/>
</dbReference>
<gene>
    <name evidence="1" type="ORF">GCM10008983_25030</name>
</gene>
<protein>
    <submittedName>
        <fullName evidence="1">YkuS family protein</fullName>
    </submittedName>
</protein>
<proteinExistence type="predicted"/>
<comment type="caution">
    <text evidence="1">The sequence shown here is derived from an EMBL/GenBank/DDBJ whole genome shotgun (WGS) entry which is preliminary data.</text>
</comment>
<accession>A0ABN0ZFR6</accession>
<organism evidence="1 2">
    <name type="scientific">Lentibacillus halophilus</name>
    <dbReference type="NCBI Taxonomy" id="295065"/>
    <lineage>
        <taxon>Bacteria</taxon>
        <taxon>Bacillati</taxon>
        <taxon>Bacillota</taxon>
        <taxon>Bacilli</taxon>
        <taxon>Bacillales</taxon>
        <taxon>Bacillaceae</taxon>
        <taxon>Lentibacillus</taxon>
    </lineage>
</organism>
<dbReference type="Proteomes" id="UP001501459">
    <property type="component" value="Unassembled WGS sequence"/>
</dbReference>
<dbReference type="RefSeq" id="WP_343753668.1">
    <property type="nucleotide sequence ID" value="NZ_BAAADM010000054.1"/>
</dbReference>
<evidence type="ECO:0000313" key="2">
    <source>
        <dbReference type="Proteomes" id="UP001501459"/>
    </source>
</evidence>
<dbReference type="InterPro" id="IPR005370">
    <property type="entry name" value="UPF0180"/>
</dbReference>
<sequence>MARIGVEETLTDVKEALAEMGHQTVDLKSEDDTGNCDCCVISGQDKDVMGMSTASIAGPVINAGGQTAQDVCQLVNDRLTTNQ</sequence>
<keyword evidence="2" id="KW-1185">Reference proteome</keyword>
<evidence type="ECO:0000313" key="1">
    <source>
        <dbReference type="EMBL" id="GAA0446209.1"/>
    </source>
</evidence>
<dbReference type="EMBL" id="BAAADM010000054">
    <property type="protein sequence ID" value="GAA0446209.1"/>
    <property type="molecule type" value="Genomic_DNA"/>
</dbReference>
<reference evidence="1 2" key="1">
    <citation type="journal article" date="2019" name="Int. J. Syst. Evol. Microbiol.">
        <title>The Global Catalogue of Microorganisms (GCM) 10K type strain sequencing project: providing services to taxonomists for standard genome sequencing and annotation.</title>
        <authorList>
            <consortium name="The Broad Institute Genomics Platform"/>
            <consortium name="The Broad Institute Genome Sequencing Center for Infectious Disease"/>
            <person name="Wu L."/>
            <person name="Ma J."/>
        </authorList>
    </citation>
    <scope>NUCLEOTIDE SEQUENCE [LARGE SCALE GENOMIC DNA]</scope>
    <source>
        <strain evidence="1 2">JCM 12149</strain>
    </source>
</reference>
<dbReference type="Pfam" id="PF03698">
    <property type="entry name" value="UPF0180"/>
    <property type="match status" value="1"/>
</dbReference>